<dbReference type="Pfam" id="PF02272">
    <property type="entry name" value="DHHA1"/>
    <property type="match status" value="1"/>
</dbReference>
<dbReference type="Pfam" id="PF01368">
    <property type="entry name" value="DHH"/>
    <property type="match status" value="1"/>
</dbReference>
<dbReference type="RefSeq" id="WP_068205564.1">
    <property type="nucleotide sequence ID" value="NZ_CP013355.1"/>
</dbReference>
<gene>
    <name evidence="3" type="ORF">Lupro_00570</name>
</gene>
<dbReference type="SUPFAM" id="SSF64182">
    <property type="entry name" value="DHH phosphoesterases"/>
    <property type="match status" value="1"/>
</dbReference>
<feature type="domain" description="DHHA1" evidence="2">
    <location>
        <begin position="246"/>
        <end position="314"/>
    </location>
</feature>
<evidence type="ECO:0000313" key="4">
    <source>
        <dbReference type="Proteomes" id="UP000059672"/>
    </source>
</evidence>
<dbReference type="AlphaFoldDB" id="A0A0X8G4B9"/>
<dbReference type="InterPro" id="IPR003156">
    <property type="entry name" value="DHHA1_dom"/>
</dbReference>
<evidence type="ECO:0000259" key="1">
    <source>
        <dbReference type="Pfam" id="PF01368"/>
    </source>
</evidence>
<keyword evidence="4" id="KW-1185">Reference proteome</keyword>
<dbReference type="GO" id="GO:0003676">
    <property type="term" value="F:nucleic acid binding"/>
    <property type="evidence" value="ECO:0007669"/>
    <property type="project" value="InterPro"/>
</dbReference>
<accession>A0A0X8G4B9</accession>
<dbReference type="Gene3D" id="3.90.1640.10">
    <property type="entry name" value="inorganic pyrophosphatase (n-terminal core)"/>
    <property type="match status" value="1"/>
</dbReference>
<dbReference type="PANTHER" id="PTHR47618:SF1">
    <property type="entry name" value="BIFUNCTIONAL OLIGORIBONUCLEASE AND PAP PHOSPHATASE NRNA"/>
    <property type="match status" value="1"/>
</dbReference>
<protein>
    <submittedName>
        <fullName evidence="3">Exopolyphosphatase</fullName>
    </submittedName>
</protein>
<organism evidence="3 4">
    <name type="scientific">Lutibacter profundi</name>
    <dbReference type="NCBI Taxonomy" id="1622118"/>
    <lineage>
        <taxon>Bacteria</taxon>
        <taxon>Pseudomonadati</taxon>
        <taxon>Bacteroidota</taxon>
        <taxon>Flavobacteriia</taxon>
        <taxon>Flavobacteriales</taxon>
        <taxon>Flavobacteriaceae</taxon>
        <taxon>Lutibacter</taxon>
    </lineage>
</organism>
<feature type="domain" description="DDH" evidence="1">
    <location>
        <begin position="18"/>
        <end position="170"/>
    </location>
</feature>
<dbReference type="Proteomes" id="UP000059672">
    <property type="component" value="Chromosome"/>
</dbReference>
<dbReference type="Gene3D" id="3.10.310.30">
    <property type="match status" value="1"/>
</dbReference>
<name>A0A0X8G4B9_9FLAO</name>
<dbReference type="EMBL" id="CP013355">
    <property type="protein sequence ID" value="AMC09846.1"/>
    <property type="molecule type" value="Genomic_DNA"/>
</dbReference>
<dbReference type="InterPro" id="IPR051319">
    <property type="entry name" value="Oligoribo/pAp-PDE_c-di-AMP_PDE"/>
</dbReference>
<dbReference type="PATRIC" id="fig|1622118.3.peg.117"/>
<dbReference type="STRING" id="1622118.Lupro_00570"/>
<sequence>MNVDEIKEIKELLSTPKKVVIVPHKNPDGDAVGASLAVYLYLLKKGHQVTVVSPNDYPDFLKWLPKSKEVYKFDMQNRQSKRAIDEASIIFLLDFNALHRIGSDMQHYLEQFSGDFIMIDHHQQPDDVAKYLYSDTSICSTCQMVYHFLEKLDDLDKIDTDISTCLYTGIMTDTGSFRFPSTTSTTHKIIANLIDKGADNAKIHNNVYDTNSYGRLQLLGRALSNLVVIDKLKTAYITLTQQDLDEFNYQKGDTEGVVNYALSLKEIIFAVIFIEDIDQKIIKISLRSKGKFSVNKFAREHFDGGGHDNAAGGKSLISLDATVSKFLSILPNYKNELLSSYEE</sequence>
<evidence type="ECO:0000259" key="2">
    <source>
        <dbReference type="Pfam" id="PF02272"/>
    </source>
</evidence>
<dbReference type="KEGG" id="lut:Lupro_00570"/>
<dbReference type="InterPro" id="IPR038763">
    <property type="entry name" value="DHH_sf"/>
</dbReference>
<evidence type="ECO:0000313" key="3">
    <source>
        <dbReference type="EMBL" id="AMC09846.1"/>
    </source>
</evidence>
<reference evidence="3 4" key="2">
    <citation type="journal article" date="2016" name="Int. J. Syst. Evol. Microbiol.">
        <title>Lutibacter profundi sp. nov., isolated from a deep-sea hydrothermal system on the Arctic Mid-Ocean Ridge and emended description of the genus Lutibacter.</title>
        <authorList>
            <person name="Le Moine Bauer S."/>
            <person name="Roalkvam I."/>
            <person name="Steen I.H."/>
            <person name="Dahle H."/>
        </authorList>
    </citation>
    <scope>NUCLEOTIDE SEQUENCE [LARGE SCALE GENOMIC DNA]</scope>
    <source>
        <strain evidence="3 4">LP1</strain>
    </source>
</reference>
<reference evidence="4" key="1">
    <citation type="submission" date="2015-12" db="EMBL/GenBank/DDBJ databases">
        <title>Complete genome sequence of Lutibacter profundus strain LP1.</title>
        <authorList>
            <person name="Wissuwa J."/>
            <person name="Le Moine Bauer S."/>
            <person name="Stokke R."/>
            <person name="Dahle H."/>
            <person name="Steen I.H."/>
        </authorList>
    </citation>
    <scope>NUCLEOTIDE SEQUENCE [LARGE SCALE GENOMIC DNA]</scope>
    <source>
        <strain evidence="4">LP1</strain>
    </source>
</reference>
<dbReference type="OrthoDB" id="9803668at2"/>
<dbReference type="InterPro" id="IPR001667">
    <property type="entry name" value="DDH_dom"/>
</dbReference>
<dbReference type="PANTHER" id="PTHR47618">
    <property type="entry name" value="BIFUNCTIONAL OLIGORIBONUCLEASE AND PAP PHOSPHATASE NRNA"/>
    <property type="match status" value="1"/>
</dbReference>
<proteinExistence type="predicted"/>